<proteinExistence type="predicted"/>
<dbReference type="Proteomes" id="UP000238479">
    <property type="component" value="Chromosome 7"/>
</dbReference>
<gene>
    <name evidence="1" type="ORF">RchiOBHm_Chr7g0225021</name>
</gene>
<reference evidence="1 2" key="1">
    <citation type="journal article" date="2018" name="Nat. Genet.">
        <title>The Rosa genome provides new insights in the design of modern roses.</title>
        <authorList>
            <person name="Bendahmane M."/>
        </authorList>
    </citation>
    <scope>NUCLEOTIDE SEQUENCE [LARGE SCALE GENOMIC DNA]</scope>
    <source>
        <strain evidence="2">cv. Old Blush</strain>
    </source>
</reference>
<organism evidence="1 2">
    <name type="scientific">Rosa chinensis</name>
    <name type="common">China rose</name>
    <dbReference type="NCBI Taxonomy" id="74649"/>
    <lineage>
        <taxon>Eukaryota</taxon>
        <taxon>Viridiplantae</taxon>
        <taxon>Streptophyta</taxon>
        <taxon>Embryophyta</taxon>
        <taxon>Tracheophyta</taxon>
        <taxon>Spermatophyta</taxon>
        <taxon>Magnoliopsida</taxon>
        <taxon>eudicotyledons</taxon>
        <taxon>Gunneridae</taxon>
        <taxon>Pentapetalae</taxon>
        <taxon>rosids</taxon>
        <taxon>fabids</taxon>
        <taxon>Rosales</taxon>
        <taxon>Rosaceae</taxon>
        <taxon>Rosoideae</taxon>
        <taxon>Rosoideae incertae sedis</taxon>
        <taxon>Rosa</taxon>
    </lineage>
</organism>
<dbReference type="AlphaFoldDB" id="A0A2P6PDZ7"/>
<dbReference type="Gramene" id="PRQ20151">
    <property type="protein sequence ID" value="PRQ20151"/>
    <property type="gene ID" value="RchiOBHm_Chr7g0225021"/>
</dbReference>
<keyword evidence="2" id="KW-1185">Reference proteome</keyword>
<evidence type="ECO:0000313" key="1">
    <source>
        <dbReference type="EMBL" id="PRQ20151.1"/>
    </source>
</evidence>
<sequence>MLGNCCLYQFNFSGTSSWGKSMGSIRLRKGGRWIGYPIYRTHSPVSQSSNEIRCPIGWSAANSS</sequence>
<accession>A0A2P6PDZ7</accession>
<dbReference type="EMBL" id="PDCK01000045">
    <property type="protein sequence ID" value="PRQ20151.1"/>
    <property type="molecule type" value="Genomic_DNA"/>
</dbReference>
<protein>
    <submittedName>
        <fullName evidence="1">Uncharacterized protein</fullName>
    </submittedName>
</protein>
<name>A0A2P6PDZ7_ROSCH</name>
<comment type="caution">
    <text evidence="1">The sequence shown here is derived from an EMBL/GenBank/DDBJ whole genome shotgun (WGS) entry which is preliminary data.</text>
</comment>
<evidence type="ECO:0000313" key="2">
    <source>
        <dbReference type="Proteomes" id="UP000238479"/>
    </source>
</evidence>